<keyword evidence="5 7" id="KW-0663">Pyridoxal phosphate</keyword>
<keyword evidence="3 7" id="KW-0032">Aminotransferase</keyword>
<evidence type="ECO:0000256" key="3">
    <source>
        <dbReference type="ARBA" id="ARBA00022576"/>
    </source>
</evidence>
<comment type="catalytic activity">
    <reaction evidence="7">
        <text>L-histidinol phosphate + 2-oxoglutarate = 3-(imidazol-4-yl)-2-oxopropyl phosphate + L-glutamate</text>
        <dbReference type="Rhea" id="RHEA:23744"/>
        <dbReference type="ChEBI" id="CHEBI:16810"/>
        <dbReference type="ChEBI" id="CHEBI:29985"/>
        <dbReference type="ChEBI" id="CHEBI:57766"/>
        <dbReference type="ChEBI" id="CHEBI:57980"/>
        <dbReference type="EC" id="2.6.1.9"/>
    </reaction>
</comment>
<dbReference type="InterPro" id="IPR050106">
    <property type="entry name" value="HistidinolP_aminotransfase"/>
</dbReference>
<dbReference type="OrthoDB" id="9813612at2"/>
<evidence type="ECO:0000256" key="6">
    <source>
        <dbReference type="ARBA" id="ARBA00023102"/>
    </source>
</evidence>
<keyword evidence="7" id="KW-0028">Amino-acid biosynthesis</keyword>
<dbReference type="HAMAP" id="MF_01023">
    <property type="entry name" value="HisC_aminotrans_2"/>
    <property type="match status" value="1"/>
</dbReference>
<dbReference type="InterPro" id="IPR004839">
    <property type="entry name" value="Aminotransferase_I/II_large"/>
</dbReference>
<dbReference type="CDD" id="cd00609">
    <property type="entry name" value="AAT_like"/>
    <property type="match status" value="1"/>
</dbReference>
<dbReference type="PANTHER" id="PTHR43643:SF3">
    <property type="entry name" value="HISTIDINOL-PHOSPHATE AMINOTRANSFERASE"/>
    <property type="match status" value="1"/>
</dbReference>
<dbReference type="NCBIfam" id="TIGR01141">
    <property type="entry name" value="hisC"/>
    <property type="match status" value="1"/>
</dbReference>
<comment type="similarity">
    <text evidence="7">Belongs to the class-II pyridoxal-phosphate-dependent aminotransferase family. Histidinol-phosphate aminotransferase subfamily.</text>
</comment>
<gene>
    <name evidence="7" type="primary">hisC</name>
    <name evidence="9" type="ORF">CWO92_05900</name>
</gene>
<evidence type="ECO:0000256" key="7">
    <source>
        <dbReference type="HAMAP-Rule" id="MF_01023"/>
    </source>
</evidence>
<comment type="subunit">
    <text evidence="2 7">Homodimer.</text>
</comment>
<reference evidence="9 10" key="1">
    <citation type="submission" date="2017-11" db="EMBL/GenBank/DDBJ databases">
        <title>Bacillus camelliae sp. nov., isolated from pu'er tea.</title>
        <authorList>
            <person name="Niu L."/>
        </authorList>
    </citation>
    <scope>NUCLEOTIDE SEQUENCE [LARGE SCALE GENOMIC DNA]</scope>
    <source>
        <strain evidence="9 10">7578-1</strain>
    </source>
</reference>
<comment type="cofactor">
    <cofactor evidence="1 7">
        <name>pyridoxal 5'-phosphate</name>
        <dbReference type="ChEBI" id="CHEBI:597326"/>
    </cofactor>
</comment>
<keyword evidence="10" id="KW-1185">Reference proteome</keyword>
<dbReference type="Proteomes" id="UP000233440">
    <property type="component" value="Unassembled WGS sequence"/>
</dbReference>
<proteinExistence type="inferred from homology"/>
<keyword evidence="4 7" id="KW-0808">Transferase</keyword>
<accession>A0A2N3LMX0</accession>
<dbReference type="Gene3D" id="3.90.1150.10">
    <property type="entry name" value="Aspartate Aminotransferase, domain 1"/>
    <property type="match status" value="1"/>
</dbReference>
<protein>
    <recommendedName>
        <fullName evidence="7">Histidinol-phosphate aminotransferase</fullName>
        <ecNumber evidence="7">2.6.1.9</ecNumber>
    </recommendedName>
    <alternativeName>
        <fullName evidence="7">Imidazole acetol-phosphate transaminase</fullName>
    </alternativeName>
</protein>
<sequence length="366" mass="41155">MKWKNQILNLEAYKPGKTIDEVKKQYQLDTIVKLASNENPYGYSPKVDQALRNFQASFILYPDGNASNLRDTMAGHLKVDPRQLIFTNGTDELIQIISRALLEPGKNTVMANPTFSQYKHNAVIEGAEVREVDLINGEHDLRGMLSQIDANTAIVWVCSPNNPTGTYIPKEALQPFLEQVPNDVLVVLDEAYYEYVDKDVAYDSLALIDQFPNLIIMRTFSKIYGLASFRVGYGISSIDNIQSIEPTRPPFNTNVLGQLAASTALLDQKFVENCRSKNEVEKQKYYNFCQENNLGYYPTQGNFILIDFGLDGDSVSQFLLTKGIIVRSGKALGFPTGVRITLGLEEQNQQVRNAIKECIELNSFIK</sequence>
<dbReference type="PANTHER" id="PTHR43643">
    <property type="entry name" value="HISTIDINOL-PHOSPHATE AMINOTRANSFERASE 2"/>
    <property type="match status" value="1"/>
</dbReference>
<dbReference type="GO" id="GO:0000105">
    <property type="term" value="P:L-histidine biosynthetic process"/>
    <property type="evidence" value="ECO:0007669"/>
    <property type="project" value="UniProtKB-UniRule"/>
</dbReference>
<dbReference type="RefSeq" id="WP_101353275.1">
    <property type="nucleotide sequence ID" value="NZ_PIQO01000003.1"/>
</dbReference>
<dbReference type="SUPFAM" id="SSF53383">
    <property type="entry name" value="PLP-dependent transferases"/>
    <property type="match status" value="1"/>
</dbReference>
<keyword evidence="6 7" id="KW-0368">Histidine biosynthesis</keyword>
<dbReference type="GO" id="GO:0004400">
    <property type="term" value="F:histidinol-phosphate transaminase activity"/>
    <property type="evidence" value="ECO:0007669"/>
    <property type="project" value="UniProtKB-UniRule"/>
</dbReference>
<dbReference type="EMBL" id="PIQO01000003">
    <property type="protein sequence ID" value="PKR85904.1"/>
    <property type="molecule type" value="Genomic_DNA"/>
</dbReference>
<feature type="domain" description="Aminotransferase class I/classII large" evidence="8">
    <location>
        <begin position="30"/>
        <end position="354"/>
    </location>
</feature>
<evidence type="ECO:0000256" key="5">
    <source>
        <dbReference type="ARBA" id="ARBA00022898"/>
    </source>
</evidence>
<evidence type="ECO:0000259" key="8">
    <source>
        <dbReference type="Pfam" id="PF00155"/>
    </source>
</evidence>
<dbReference type="Pfam" id="PF00155">
    <property type="entry name" value="Aminotran_1_2"/>
    <property type="match status" value="1"/>
</dbReference>
<evidence type="ECO:0000313" key="10">
    <source>
        <dbReference type="Proteomes" id="UP000233440"/>
    </source>
</evidence>
<dbReference type="EC" id="2.6.1.9" evidence="7"/>
<dbReference type="GO" id="GO:0030170">
    <property type="term" value="F:pyridoxal phosphate binding"/>
    <property type="evidence" value="ECO:0007669"/>
    <property type="project" value="InterPro"/>
</dbReference>
<organism evidence="9 10">
    <name type="scientific">Heyndrickxia camelliae</name>
    <dbReference type="NCBI Taxonomy" id="1707093"/>
    <lineage>
        <taxon>Bacteria</taxon>
        <taxon>Bacillati</taxon>
        <taxon>Bacillota</taxon>
        <taxon>Bacilli</taxon>
        <taxon>Bacillales</taxon>
        <taxon>Bacillaceae</taxon>
        <taxon>Heyndrickxia</taxon>
    </lineage>
</organism>
<feature type="modified residue" description="N6-(pyridoxal phosphate)lysine" evidence="7">
    <location>
        <position position="222"/>
    </location>
</feature>
<dbReference type="InterPro" id="IPR015422">
    <property type="entry name" value="PyrdxlP-dep_Trfase_small"/>
</dbReference>
<dbReference type="AlphaFoldDB" id="A0A2N3LMX0"/>
<dbReference type="InterPro" id="IPR015421">
    <property type="entry name" value="PyrdxlP-dep_Trfase_major"/>
</dbReference>
<evidence type="ECO:0000256" key="1">
    <source>
        <dbReference type="ARBA" id="ARBA00001933"/>
    </source>
</evidence>
<comment type="caution">
    <text evidence="9">The sequence shown here is derived from an EMBL/GenBank/DDBJ whole genome shotgun (WGS) entry which is preliminary data.</text>
</comment>
<dbReference type="InterPro" id="IPR015424">
    <property type="entry name" value="PyrdxlP-dep_Trfase"/>
</dbReference>
<comment type="pathway">
    <text evidence="7">Amino-acid biosynthesis; L-histidine biosynthesis; L-histidine from 5-phospho-alpha-D-ribose 1-diphosphate: step 7/9.</text>
</comment>
<evidence type="ECO:0000256" key="2">
    <source>
        <dbReference type="ARBA" id="ARBA00011738"/>
    </source>
</evidence>
<evidence type="ECO:0000313" key="9">
    <source>
        <dbReference type="EMBL" id="PKR85904.1"/>
    </source>
</evidence>
<dbReference type="UniPathway" id="UPA00031">
    <property type="reaction ID" value="UER00012"/>
</dbReference>
<dbReference type="Gene3D" id="3.40.640.10">
    <property type="entry name" value="Type I PLP-dependent aspartate aminotransferase-like (Major domain)"/>
    <property type="match status" value="1"/>
</dbReference>
<dbReference type="InterPro" id="IPR005861">
    <property type="entry name" value="HisP_aminotrans"/>
</dbReference>
<name>A0A2N3LMX0_9BACI</name>
<evidence type="ECO:0000256" key="4">
    <source>
        <dbReference type="ARBA" id="ARBA00022679"/>
    </source>
</evidence>